<evidence type="ECO:0000256" key="2">
    <source>
        <dbReference type="SAM" id="SignalP"/>
    </source>
</evidence>
<dbReference type="InterPro" id="IPR003599">
    <property type="entry name" value="Ig_sub"/>
</dbReference>
<keyword evidence="5" id="KW-1185">Reference proteome</keyword>
<feature type="signal peptide" evidence="2">
    <location>
        <begin position="1"/>
        <end position="16"/>
    </location>
</feature>
<dbReference type="AlphaFoldDB" id="A0AAW0TK85"/>
<keyword evidence="2" id="KW-0732">Signal</keyword>
<dbReference type="InterPro" id="IPR003598">
    <property type="entry name" value="Ig_sub2"/>
</dbReference>
<feature type="chain" id="PRO_5044013189" description="Ig-like domain-containing protein" evidence="2">
    <location>
        <begin position="17"/>
        <end position="181"/>
    </location>
</feature>
<dbReference type="GO" id="GO:0050808">
    <property type="term" value="P:synapse organization"/>
    <property type="evidence" value="ECO:0007669"/>
    <property type="project" value="TreeGrafter"/>
</dbReference>
<dbReference type="SMART" id="SM00409">
    <property type="entry name" value="IG"/>
    <property type="match status" value="1"/>
</dbReference>
<feature type="domain" description="Ig-like" evidence="3">
    <location>
        <begin position="17"/>
        <end position="100"/>
    </location>
</feature>
<evidence type="ECO:0000259" key="3">
    <source>
        <dbReference type="PROSITE" id="PS50835"/>
    </source>
</evidence>
<gene>
    <name evidence="4" type="ORF">O3P69_020067</name>
</gene>
<name>A0AAW0TK85_SCYPA</name>
<evidence type="ECO:0000313" key="5">
    <source>
        <dbReference type="Proteomes" id="UP001487740"/>
    </source>
</evidence>
<dbReference type="PROSITE" id="PS50835">
    <property type="entry name" value="IG_LIKE"/>
    <property type="match status" value="1"/>
</dbReference>
<protein>
    <recommendedName>
        <fullName evidence="3">Ig-like domain-containing protein</fullName>
    </recommendedName>
</protein>
<dbReference type="InterPro" id="IPR007110">
    <property type="entry name" value="Ig-like_dom"/>
</dbReference>
<dbReference type="PANTHER" id="PTHR23279:SF36">
    <property type="entry name" value="DEFECTIVE PROBOSCIS EXTENSION RESPONSE 9, ISOFORM A"/>
    <property type="match status" value="1"/>
</dbReference>
<dbReference type="Gene3D" id="2.60.40.10">
    <property type="entry name" value="Immunoglobulins"/>
    <property type="match status" value="1"/>
</dbReference>
<evidence type="ECO:0000313" key="4">
    <source>
        <dbReference type="EMBL" id="KAK8387890.1"/>
    </source>
</evidence>
<dbReference type="Pfam" id="PF13927">
    <property type="entry name" value="Ig_3"/>
    <property type="match status" value="1"/>
</dbReference>
<dbReference type="InterPro" id="IPR037448">
    <property type="entry name" value="Zig-8"/>
</dbReference>
<evidence type="ECO:0000256" key="1">
    <source>
        <dbReference type="SAM" id="Phobius"/>
    </source>
</evidence>
<dbReference type="SUPFAM" id="SSF48726">
    <property type="entry name" value="Immunoglobulin"/>
    <property type="match status" value="1"/>
</dbReference>
<dbReference type="SMART" id="SM00408">
    <property type="entry name" value="IGc2"/>
    <property type="match status" value="1"/>
</dbReference>
<dbReference type="GO" id="GO:0032589">
    <property type="term" value="C:neuron projection membrane"/>
    <property type="evidence" value="ECO:0007669"/>
    <property type="project" value="TreeGrafter"/>
</dbReference>
<feature type="transmembrane region" description="Helical" evidence="1">
    <location>
        <begin position="127"/>
        <end position="147"/>
    </location>
</feature>
<proteinExistence type="predicted"/>
<accession>A0AAW0TK85</accession>
<keyword evidence="1" id="KW-0472">Membrane</keyword>
<dbReference type="Proteomes" id="UP001487740">
    <property type="component" value="Unassembled WGS sequence"/>
</dbReference>
<dbReference type="InterPro" id="IPR013783">
    <property type="entry name" value="Ig-like_fold"/>
</dbReference>
<comment type="caution">
    <text evidence="4">The sequence shown here is derived from an EMBL/GenBank/DDBJ whole genome shotgun (WGS) entry which is preliminary data.</text>
</comment>
<dbReference type="EMBL" id="JARAKH010000029">
    <property type="protein sequence ID" value="KAK8387890.1"/>
    <property type="molecule type" value="Genomic_DNA"/>
</dbReference>
<organism evidence="4 5">
    <name type="scientific">Scylla paramamosain</name>
    <name type="common">Mud crab</name>
    <dbReference type="NCBI Taxonomy" id="85552"/>
    <lineage>
        <taxon>Eukaryota</taxon>
        <taxon>Metazoa</taxon>
        <taxon>Ecdysozoa</taxon>
        <taxon>Arthropoda</taxon>
        <taxon>Crustacea</taxon>
        <taxon>Multicrustacea</taxon>
        <taxon>Malacostraca</taxon>
        <taxon>Eumalacostraca</taxon>
        <taxon>Eucarida</taxon>
        <taxon>Decapoda</taxon>
        <taxon>Pleocyemata</taxon>
        <taxon>Brachyura</taxon>
        <taxon>Eubrachyura</taxon>
        <taxon>Portunoidea</taxon>
        <taxon>Portunidae</taxon>
        <taxon>Portuninae</taxon>
        <taxon>Scylla</taxon>
    </lineage>
</organism>
<keyword evidence="1" id="KW-1133">Transmembrane helix</keyword>
<dbReference type="PANTHER" id="PTHR23279">
    <property type="entry name" value="DEFECTIVE PROBOSCIS EXTENSION RESPONSE DPR -RELATED"/>
    <property type="match status" value="1"/>
</dbReference>
<reference evidence="4 5" key="1">
    <citation type="submission" date="2023-03" db="EMBL/GenBank/DDBJ databases">
        <title>High-quality genome of Scylla paramamosain provides insights in environmental adaptation.</title>
        <authorList>
            <person name="Zhang L."/>
        </authorList>
    </citation>
    <scope>NUCLEOTIDE SEQUENCE [LARGE SCALE GENOMIC DNA]</scope>
    <source>
        <strain evidence="4">LZ_2023a</strain>
        <tissue evidence="4">Muscle</tissue>
    </source>
</reference>
<sequence>MKGLFCFSLTYRVLQAGSSLVLECVVTHTGAPPPAVLWLRNALPLHYDSPRGGVSMQVEKSLEHTTSRLSLSAVREEDSANYTCVPVNSSSAVAAAASVAVHVNTADELRAAVHQGGLSSAPPPPMGSLHCSITLALAMAVVVVVVLRRPRHIAVRRVRQNKLDETQVQELAAESVGEFRV</sequence>
<keyword evidence="1" id="KW-0812">Transmembrane</keyword>
<dbReference type="InterPro" id="IPR036179">
    <property type="entry name" value="Ig-like_dom_sf"/>
</dbReference>